<dbReference type="InterPro" id="IPR045038">
    <property type="entry name" value="AIG2-like"/>
</dbReference>
<feature type="compositionally biased region" description="Pro residues" evidence="4">
    <location>
        <begin position="22"/>
        <end position="31"/>
    </location>
</feature>
<feature type="compositionally biased region" description="Low complexity" evidence="4">
    <location>
        <begin position="9"/>
        <end position="21"/>
    </location>
</feature>
<organism evidence="6 7">
    <name type="scientific">Microdochium bolleyi</name>
    <dbReference type="NCBI Taxonomy" id="196109"/>
    <lineage>
        <taxon>Eukaryota</taxon>
        <taxon>Fungi</taxon>
        <taxon>Dikarya</taxon>
        <taxon>Ascomycota</taxon>
        <taxon>Pezizomycotina</taxon>
        <taxon>Sordariomycetes</taxon>
        <taxon>Xylariomycetidae</taxon>
        <taxon>Xylariales</taxon>
        <taxon>Microdochiaceae</taxon>
        <taxon>Microdochium</taxon>
    </lineage>
</organism>
<proteinExistence type="inferred from homology"/>
<evidence type="ECO:0000256" key="2">
    <source>
        <dbReference type="ARBA" id="ARBA00022679"/>
    </source>
</evidence>
<protein>
    <recommendedName>
        <fullName evidence="3">Putative gamma-glutamylcyclotransferase</fullName>
    </recommendedName>
</protein>
<name>A0A136IQW4_9PEZI</name>
<evidence type="ECO:0000313" key="6">
    <source>
        <dbReference type="EMBL" id="KXJ87327.1"/>
    </source>
</evidence>
<reference evidence="7" key="1">
    <citation type="submission" date="2016-02" db="EMBL/GenBank/DDBJ databases">
        <title>Draft genome sequence of Microdochium bolleyi, a fungal endophyte of beachgrass.</title>
        <authorList>
            <consortium name="DOE Joint Genome Institute"/>
            <person name="David A.S."/>
            <person name="May G."/>
            <person name="Haridas S."/>
            <person name="Lim J."/>
            <person name="Wang M."/>
            <person name="Labutti K."/>
            <person name="Lipzen A."/>
            <person name="Barry K."/>
            <person name="Grigoriev I.V."/>
        </authorList>
    </citation>
    <scope>NUCLEOTIDE SEQUENCE [LARGE SCALE GENOMIC DNA]</scope>
    <source>
        <strain evidence="7">J235TASD1</strain>
    </source>
</reference>
<evidence type="ECO:0000259" key="5">
    <source>
        <dbReference type="Pfam" id="PF06094"/>
    </source>
</evidence>
<feature type="region of interest" description="Disordered" evidence="4">
    <location>
        <begin position="1"/>
        <end position="35"/>
    </location>
</feature>
<dbReference type="InterPro" id="IPR036568">
    <property type="entry name" value="GGCT-like_sf"/>
</dbReference>
<dbReference type="OrthoDB" id="3262926at2759"/>
<dbReference type="EMBL" id="KQ964263">
    <property type="protein sequence ID" value="KXJ87327.1"/>
    <property type="molecule type" value="Genomic_DNA"/>
</dbReference>
<dbReference type="InterPro" id="IPR009288">
    <property type="entry name" value="AIG2-like_dom"/>
</dbReference>
<dbReference type="Proteomes" id="UP000070501">
    <property type="component" value="Unassembled WGS sequence"/>
</dbReference>
<dbReference type="PANTHER" id="PTHR31544">
    <property type="entry name" value="AIG2-LIKE PROTEIN D"/>
    <property type="match status" value="1"/>
</dbReference>
<keyword evidence="2" id="KW-0808">Transferase</keyword>
<dbReference type="SUPFAM" id="SSF110857">
    <property type="entry name" value="Gamma-glutamyl cyclotransferase-like"/>
    <property type="match status" value="1"/>
</dbReference>
<dbReference type="PANTHER" id="PTHR31544:SF4">
    <property type="entry name" value="GAMMA-GLUTAMYLCYCLOTRANSFERASE-RELATED"/>
    <property type="match status" value="1"/>
</dbReference>
<keyword evidence="7" id="KW-1185">Reference proteome</keyword>
<dbReference type="Pfam" id="PF06094">
    <property type="entry name" value="GGACT"/>
    <property type="match status" value="1"/>
</dbReference>
<dbReference type="Gene3D" id="3.10.490.10">
    <property type="entry name" value="Gamma-glutamyl cyclotransferase-like"/>
    <property type="match status" value="1"/>
</dbReference>
<evidence type="ECO:0000256" key="4">
    <source>
        <dbReference type="SAM" id="MobiDB-lite"/>
    </source>
</evidence>
<accession>A0A136IQW4</accession>
<comment type="similarity">
    <text evidence="1">Belongs to the gamma-glutamylcyclotransferase family.</text>
</comment>
<evidence type="ECO:0000256" key="1">
    <source>
        <dbReference type="ARBA" id="ARBA00008861"/>
    </source>
</evidence>
<sequence length="201" mass="22505">MADPPSPESPSKAPAADSPGQDQPPPDPVARPEPRPSVYIASLEASGPNFMETALFIPQLEPRRGPKWYFFYGTLTNPDMLKHILDLEETPVLRPAVLIGYALTNWGQYKALVNGEPDQPVDGFAYSVQTKDDEAKLARYETSAYEVRACNITFKDAEEPQESRGYTFMYAGDESALKGERFDRTLWEKQMGVVLPDSWRS</sequence>
<dbReference type="CDD" id="cd06661">
    <property type="entry name" value="GGCT_like"/>
    <property type="match status" value="1"/>
</dbReference>
<evidence type="ECO:0000313" key="7">
    <source>
        <dbReference type="Proteomes" id="UP000070501"/>
    </source>
</evidence>
<dbReference type="AlphaFoldDB" id="A0A136IQW4"/>
<gene>
    <name evidence="6" type="ORF">Micbo1qcDRAFT_167686</name>
</gene>
<feature type="domain" description="Gamma-glutamylcyclotransferase AIG2-like" evidence="5">
    <location>
        <begin position="69"/>
        <end position="183"/>
    </location>
</feature>
<dbReference type="InterPro" id="IPR013024">
    <property type="entry name" value="GGCT-like"/>
</dbReference>
<evidence type="ECO:0000256" key="3">
    <source>
        <dbReference type="ARBA" id="ARBA00030602"/>
    </source>
</evidence>
<dbReference type="InParanoid" id="A0A136IQW4"/>
<dbReference type="GO" id="GO:0016740">
    <property type="term" value="F:transferase activity"/>
    <property type="evidence" value="ECO:0007669"/>
    <property type="project" value="UniProtKB-KW"/>
</dbReference>